<keyword evidence="3" id="KW-0808">Transferase</keyword>
<evidence type="ECO:0000256" key="6">
    <source>
        <dbReference type="ARBA" id="ARBA00022840"/>
    </source>
</evidence>
<dbReference type="GO" id="GO:0005524">
    <property type="term" value="F:ATP binding"/>
    <property type="evidence" value="ECO:0007669"/>
    <property type="project" value="UniProtKB-UniRule"/>
</dbReference>
<proteinExistence type="predicted"/>
<evidence type="ECO:0000256" key="5">
    <source>
        <dbReference type="ARBA" id="ARBA00022777"/>
    </source>
</evidence>
<evidence type="ECO:0000313" key="12">
    <source>
        <dbReference type="Proteomes" id="UP000267900"/>
    </source>
</evidence>
<evidence type="ECO:0000259" key="10">
    <source>
        <dbReference type="PROSITE" id="PS50011"/>
    </source>
</evidence>
<organism evidence="11 12">
    <name type="scientific">Streptomyces luteoverticillatus</name>
    <name type="common">Streptoverticillium luteoverticillatus</name>
    <dbReference type="NCBI Taxonomy" id="66425"/>
    <lineage>
        <taxon>Bacteria</taxon>
        <taxon>Bacillati</taxon>
        <taxon>Actinomycetota</taxon>
        <taxon>Actinomycetes</taxon>
        <taxon>Kitasatosporales</taxon>
        <taxon>Streptomycetaceae</taxon>
        <taxon>Streptomyces</taxon>
    </lineage>
</organism>
<dbReference type="InterPro" id="IPR000719">
    <property type="entry name" value="Prot_kinase_dom"/>
</dbReference>
<dbReference type="EC" id="2.7.11.1" evidence="1"/>
<evidence type="ECO:0000256" key="1">
    <source>
        <dbReference type="ARBA" id="ARBA00012513"/>
    </source>
</evidence>
<feature type="transmembrane region" description="Helical" evidence="9">
    <location>
        <begin position="460"/>
        <end position="481"/>
    </location>
</feature>
<dbReference type="EMBL" id="CP034587">
    <property type="protein sequence ID" value="AZQ72873.1"/>
    <property type="molecule type" value="Genomic_DNA"/>
</dbReference>
<name>A0A3S9PKJ7_STRLT</name>
<gene>
    <name evidence="11" type="ORF">EKH77_18090</name>
</gene>
<dbReference type="PROSITE" id="PS00108">
    <property type="entry name" value="PROTEIN_KINASE_ST"/>
    <property type="match status" value="1"/>
</dbReference>
<keyword evidence="4 7" id="KW-0547">Nucleotide-binding</keyword>
<evidence type="ECO:0000256" key="8">
    <source>
        <dbReference type="SAM" id="MobiDB-lite"/>
    </source>
</evidence>
<dbReference type="SMART" id="SM00220">
    <property type="entry name" value="S_TKc"/>
    <property type="match status" value="1"/>
</dbReference>
<keyword evidence="6 7" id="KW-0067">ATP-binding</keyword>
<sequence>MLVAGRYRLGEPLGRGGMGEVWQGQDEVLGRQVAVKLLLGDDGDESAAMRFRMEAQTAARLNHPQVIAVYDFGEWEGRFYLVMELVQGSSLAAELAERHVLAPARAADLVAQTASGLAAAHRQGVVHRDVKPGNLMIDAATGTLKIGDFGIARFVDETSAGLTRAGQIVGTSTYLAPERALGRTAGPESDVYALGCVLYQMLIGRPPFWDENPTALLYLHVDSPPEPPRDYRPDVPPAFEDYLLRMLAKQPEERPSAQEVADFFSGAAWRGTPQPSSPPMTSPFAAGAHRTAQPAAGLAEAPAVAAGSPPELPSVPAAAPSATPSAAPSGMPATMSPVAPSAVPSQGGAGPRTGSSAVPPHLQAAPMPHVPPVATGVPPMPSAPPVTPVPAAALHPAPPMASGPVSGPTWAPVEPLGSASHVPPLPPALQRETTTTYALPSVRTRAAAAAGAAGRQRPKVLLAAVAGVMVFVVAALIGAALF</sequence>
<accession>A0A3S9PKJ7</accession>
<evidence type="ECO:0000313" key="11">
    <source>
        <dbReference type="EMBL" id="AZQ72873.1"/>
    </source>
</evidence>
<evidence type="ECO:0000256" key="2">
    <source>
        <dbReference type="ARBA" id="ARBA00022527"/>
    </source>
</evidence>
<evidence type="ECO:0000256" key="3">
    <source>
        <dbReference type="ARBA" id="ARBA00022679"/>
    </source>
</evidence>
<dbReference type="InterPro" id="IPR011009">
    <property type="entry name" value="Kinase-like_dom_sf"/>
</dbReference>
<dbReference type="PROSITE" id="PS50011">
    <property type="entry name" value="PROTEIN_KINASE_DOM"/>
    <property type="match status" value="1"/>
</dbReference>
<keyword evidence="2 11" id="KW-0723">Serine/threonine-protein kinase</keyword>
<feature type="binding site" evidence="7">
    <location>
        <position position="36"/>
    </location>
    <ligand>
        <name>ATP</name>
        <dbReference type="ChEBI" id="CHEBI:30616"/>
    </ligand>
</feature>
<dbReference type="OrthoDB" id="9762169at2"/>
<keyword evidence="9" id="KW-0812">Transmembrane</keyword>
<dbReference type="CDD" id="cd14014">
    <property type="entry name" value="STKc_PknB_like"/>
    <property type="match status" value="1"/>
</dbReference>
<keyword evidence="9" id="KW-1133">Transmembrane helix</keyword>
<dbReference type="PANTHER" id="PTHR43289">
    <property type="entry name" value="MITOGEN-ACTIVATED PROTEIN KINASE KINASE KINASE 20-RELATED"/>
    <property type="match status" value="1"/>
</dbReference>
<keyword evidence="5 11" id="KW-0418">Kinase</keyword>
<dbReference type="PANTHER" id="PTHR43289:SF6">
    <property type="entry name" value="SERINE_THREONINE-PROTEIN KINASE NEKL-3"/>
    <property type="match status" value="1"/>
</dbReference>
<dbReference type="InterPro" id="IPR017441">
    <property type="entry name" value="Protein_kinase_ATP_BS"/>
</dbReference>
<dbReference type="FunFam" id="1.10.510.10:FF:000021">
    <property type="entry name" value="Serine/threonine protein kinase"/>
    <property type="match status" value="1"/>
</dbReference>
<evidence type="ECO:0000256" key="7">
    <source>
        <dbReference type="PROSITE-ProRule" id="PRU10141"/>
    </source>
</evidence>
<keyword evidence="12" id="KW-1185">Reference proteome</keyword>
<dbReference type="PROSITE" id="PS00107">
    <property type="entry name" value="PROTEIN_KINASE_ATP"/>
    <property type="match status" value="1"/>
</dbReference>
<feature type="domain" description="Protein kinase" evidence="10">
    <location>
        <begin position="7"/>
        <end position="264"/>
    </location>
</feature>
<reference evidence="11 12" key="1">
    <citation type="submission" date="2018-12" db="EMBL/GenBank/DDBJ databases">
        <title>The whole draft genome of Streptomyce luteoverticillatus CGMCC 15060.</title>
        <authorList>
            <person name="Feng Z."/>
            <person name="Chen G."/>
            <person name="Zhang J."/>
            <person name="Zhu H."/>
            <person name="Yu X."/>
            <person name="Zhang W."/>
            <person name="Zhang X."/>
        </authorList>
    </citation>
    <scope>NUCLEOTIDE SEQUENCE [LARGE SCALE GENOMIC DNA]</scope>
    <source>
        <strain evidence="11 12">CGMCC 15060</strain>
    </source>
</reference>
<dbReference type="Gene3D" id="3.30.200.20">
    <property type="entry name" value="Phosphorylase Kinase, domain 1"/>
    <property type="match status" value="1"/>
</dbReference>
<dbReference type="SUPFAM" id="SSF56112">
    <property type="entry name" value="Protein kinase-like (PK-like)"/>
    <property type="match status" value="1"/>
</dbReference>
<dbReference type="GO" id="GO:0004674">
    <property type="term" value="F:protein serine/threonine kinase activity"/>
    <property type="evidence" value="ECO:0007669"/>
    <property type="project" value="UniProtKB-KW"/>
</dbReference>
<evidence type="ECO:0000256" key="4">
    <source>
        <dbReference type="ARBA" id="ARBA00022741"/>
    </source>
</evidence>
<evidence type="ECO:0000256" key="9">
    <source>
        <dbReference type="SAM" id="Phobius"/>
    </source>
</evidence>
<dbReference type="RefSeq" id="WP_126915387.1">
    <property type="nucleotide sequence ID" value="NZ_CP034587.1"/>
</dbReference>
<keyword evidence="9" id="KW-0472">Membrane</keyword>
<dbReference type="Gene3D" id="1.10.510.10">
    <property type="entry name" value="Transferase(Phosphotransferase) domain 1"/>
    <property type="match status" value="1"/>
</dbReference>
<dbReference type="AlphaFoldDB" id="A0A3S9PKJ7"/>
<dbReference type="Pfam" id="PF00069">
    <property type="entry name" value="Pkinase"/>
    <property type="match status" value="1"/>
</dbReference>
<feature type="region of interest" description="Disordered" evidence="8">
    <location>
        <begin position="268"/>
        <end position="363"/>
    </location>
</feature>
<dbReference type="InterPro" id="IPR008271">
    <property type="entry name" value="Ser/Thr_kinase_AS"/>
</dbReference>
<protein>
    <recommendedName>
        <fullName evidence="1">non-specific serine/threonine protein kinase</fullName>
        <ecNumber evidence="1">2.7.11.1</ecNumber>
    </recommendedName>
</protein>
<feature type="compositionally biased region" description="Low complexity" evidence="8">
    <location>
        <begin position="292"/>
        <end position="337"/>
    </location>
</feature>
<dbReference type="Proteomes" id="UP000267900">
    <property type="component" value="Chromosome"/>
</dbReference>